<dbReference type="AlphaFoldDB" id="A0AAW1PFL5"/>
<protein>
    <recommendedName>
        <fullName evidence="2">NADP-dependent oxidoreductase domain-containing protein</fullName>
    </recommendedName>
</protein>
<dbReference type="SUPFAM" id="SSF51430">
    <property type="entry name" value="NAD(P)-linked oxidoreductase"/>
    <property type="match status" value="1"/>
</dbReference>
<dbReference type="GO" id="GO:0005737">
    <property type="term" value="C:cytoplasm"/>
    <property type="evidence" value="ECO:0007669"/>
    <property type="project" value="TreeGrafter"/>
</dbReference>
<sequence length="359" mass="38978">MVGTGRCSRSKGRPNRLLATRVNAQTQVRSPNVTEDTVELGNSGLRVSALGVGSWSWGDRTGYWGFGKEGNQKDDNRQAYQALTDAGITFIDTAEAYGFGQSEEFLAGFMKATNTQPVVATKFAPFPWRVTRGSVVSACKASLQRLQLDSVGLYMQHWPGFLTNGWSNDAFLEGLADCHEQGLAKAIGVSNFKEERLRKAHRALKARGVPLASNQVQYSLLYKAPERNGVLNTCQELGVSLVAYSPLCQGALTGKYTLDNRPSGPRSTFVNESNIRQIQPLLGLMREIAEGRGGKSLAQVAINWTICKGAIPIPGAKNARQAADIAGALGWRLTAEEVRALDVESDKLSVGVQAPFEKW</sequence>
<dbReference type="CDD" id="cd19093">
    <property type="entry name" value="AKR_AtPLR-like"/>
    <property type="match status" value="1"/>
</dbReference>
<keyword evidence="4" id="KW-1185">Reference proteome</keyword>
<evidence type="ECO:0000313" key="4">
    <source>
        <dbReference type="Proteomes" id="UP001489004"/>
    </source>
</evidence>
<dbReference type="InterPro" id="IPR036812">
    <property type="entry name" value="NAD(P)_OxRdtase_dom_sf"/>
</dbReference>
<dbReference type="PROSITE" id="PS00062">
    <property type="entry name" value="ALDOKETO_REDUCTASE_2"/>
    <property type="match status" value="1"/>
</dbReference>
<gene>
    <name evidence="3" type="ORF">WJX72_007399</name>
</gene>
<accession>A0AAW1PFL5</accession>
<evidence type="ECO:0000256" key="1">
    <source>
        <dbReference type="ARBA" id="ARBA00023002"/>
    </source>
</evidence>
<evidence type="ECO:0000259" key="2">
    <source>
        <dbReference type="Pfam" id="PF00248"/>
    </source>
</evidence>
<dbReference type="PANTHER" id="PTHR43625:SF88">
    <property type="entry name" value="OS07G0143000 PROTEIN"/>
    <property type="match status" value="1"/>
</dbReference>
<evidence type="ECO:0000313" key="3">
    <source>
        <dbReference type="EMBL" id="KAK9806918.1"/>
    </source>
</evidence>
<dbReference type="PANTHER" id="PTHR43625">
    <property type="entry name" value="AFLATOXIN B1 ALDEHYDE REDUCTASE"/>
    <property type="match status" value="1"/>
</dbReference>
<comment type="caution">
    <text evidence="3">The sequence shown here is derived from an EMBL/GenBank/DDBJ whole genome shotgun (WGS) entry which is preliminary data.</text>
</comment>
<dbReference type="InterPro" id="IPR018170">
    <property type="entry name" value="Aldo/ket_reductase_CS"/>
</dbReference>
<dbReference type="Gene3D" id="3.20.20.100">
    <property type="entry name" value="NADP-dependent oxidoreductase domain"/>
    <property type="match status" value="1"/>
</dbReference>
<feature type="domain" description="NADP-dependent oxidoreductase" evidence="2">
    <location>
        <begin position="50"/>
        <end position="342"/>
    </location>
</feature>
<keyword evidence="1" id="KW-0560">Oxidoreductase</keyword>
<dbReference type="InterPro" id="IPR023210">
    <property type="entry name" value="NADP_OxRdtase_dom"/>
</dbReference>
<dbReference type="EMBL" id="JALJOR010000013">
    <property type="protein sequence ID" value="KAK9806918.1"/>
    <property type="molecule type" value="Genomic_DNA"/>
</dbReference>
<dbReference type="Proteomes" id="UP001489004">
    <property type="component" value="Unassembled WGS sequence"/>
</dbReference>
<dbReference type="Pfam" id="PF00248">
    <property type="entry name" value="Aldo_ket_red"/>
    <property type="match status" value="1"/>
</dbReference>
<name>A0AAW1PFL5_9CHLO</name>
<reference evidence="3 4" key="1">
    <citation type="journal article" date="2024" name="Nat. Commun.">
        <title>Phylogenomics reveals the evolutionary origins of lichenization in chlorophyte algae.</title>
        <authorList>
            <person name="Puginier C."/>
            <person name="Libourel C."/>
            <person name="Otte J."/>
            <person name="Skaloud P."/>
            <person name="Haon M."/>
            <person name="Grisel S."/>
            <person name="Petersen M."/>
            <person name="Berrin J.G."/>
            <person name="Delaux P.M."/>
            <person name="Dal Grande F."/>
            <person name="Keller J."/>
        </authorList>
    </citation>
    <scope>NUCLEOTIDE SEQUENCE [LARGE SCALE GENOMIC DNA]</scope>
    <source>
        <strain evidence="3 4">SAG 2043</strain>
    </source>
</reference>
<dbReference type="PRINTS" id="PR00069">
    <property type="entry name" value="ALDKETRDTASE"/>
</dbReference>
<dbReference type="GO" id="GO:0016491">
    <property type="term" value="F:oxidoreductase activity"/>
    <property type="evidence" value="ECO:0007669"/>
    <property type="project" value="UniProtKB-KW"/>
</dbReference>
<proteinExistence type="predicted"/>
<dbReference type="InterPro" id="IPR020471">
    <property type="entry name" value="AKR"/>
</dbReference>
<dbReference type="InterPro" id="IPR050791">
    <property type="entry name" value="Aldo-Keto_reductase"/>
</dbReference>
<organism evidence="3 4">
    <name type="scientific">[Myrmecia] bisecta</name>
    <dbReference type="NCBI Taxonomy" id="41462"/>
    <lineage>
        <taxon>Eukaryota</taxon>
        <taxon>Viridiplantae</taxon>
        <taxon>Chlorophyta</taxon>
        <taxon>core chlorophytes</taxon>
        <taxon>Trebouxiophyceae</taxon>
        <taxon>Trebouxiales</taxon>
        <taxon>Trebouxiaceae</taxon>
        <taxon>Myrmecia</taxon>
    </lineage>
</organism>